<accession>A0A941D2D1</accession>
<proteinExistence type="predicted"/>
<dbReference type="Proteomes" id="UP000622580">
    <property type="component" value="Unassembled WGS sequence"/>
</dbReference>
<dbReference type="RefSeq" id="WP_215340977.1">
    <property type="nucleotide sequence ID" value="NZ_JAGSGD010000001.1"/>
</dbReference>
<sequence length="190" mass="19902">MIAASVLGHLGVLAILAANHAQPRRYEPTPVFEVTIAPRIVTTAQDVTRPRQLLRPRPARSRPDDLSVAPLVVPQALPPALPAPTPPSLTPQLSAALRRGLGCANIASVGMSQAERDACLERLGNGAAETAYIPPGFSKAKQALLDDAAARRKVYRDYRNGPIPPGLSNSDAAGGLTGLGDTGHKTTVPF</sequence>
<comment type="caution">
    <text evidence="2">The sequence shown here is derived from an EMBL/GenBank/DDBJ whole genome shotgun (WGS) entry which is preliminary data.</text>
</comment>
<feature type="region of interest" description="Disordered" evidence="1">
    <location>
        <begin position="160"/>
        <end position="190"/>
    </location>
</feature>
<organism evidence="2 3">
    <name type="scientific">Phenylobacterium glaciei</name>
    <dbReference type="NCBI Taxonomy" id="2803784"/>
    <lineage>
        <taxon>Bacteria</taxon>
        <taxon>Pseudomonadati</taxon>
        <taxon>Pseudomonadota</taxon>
        <taxon>Alphaproteobacteria</taxon>
        <taxon>Caulobacterales</taxon>
        <taxon>Caulobacteraceae</taxon>
        <taxon>Phenylobacterium</taxon>
    </lineage>
</organism>
<keyword evidence="3" id="KW-1185">Reference proteome</keyword>
<dbReference type="EMBL" id="JAGSGD010000001">
    <property type="protein sequence ID" value="MBR7620259.1"/>
    <property type="molecule type" value="Genomic_DNA"/>
</dbReference>
<protein>
    <submittedName>
        <fullName evidence="2">Uncharacterized protein</fullName>
    </submittedName>
</protein>
<evidence type="ECO:0000313" key="3">
    <source>
        <dbReference type="Proteomes" id="UP000622580"/>
    </source>
</evidence>
<gene>
    <name evidence="2" type="ORF">JKL49_12750</name>
</gene>
<evidence type="ECO:0000256" key="1">
    <source>
        <dbReference type="SAM" id="MobiDB-lite"/>
    </source>
</evidence>
<dbReference type="AlphaFoldDB" id="A0A941D2D1"/>
<evidence type="ECO:0000313" key="2">
    <source>
        <dbReference type="EMBL" id="MBR7620259.1"/>
    </source>
</evidence>
<reference evidence="2" key="1">
    <citation type="submission" date="2021-04" db="EMBL/GenBank/DDBJ databases">
        <title>Draft genome assembly of strain Phenylobacterium sp. 20VBR1 using MiniION and Illumina platforms.</title>
        <authorList>
            <person name="Thomas F.A."/>
            <person name="Krishnan K.P."/>
            <person name="Sinha R.K."/>
        </authorList>
    </citation>
    <scope>NUCLEOTIDE SEQUENCE</scope>
    <source>
        <strain evidence="2">20VBR1</strain>
    </source>
</reference>
<name>A0A941D2D1_9CAUL</name>